<keyword evidence="10" id="KW-1185">Reference proteome</keyword>
<name>A0A9N8UZL4_9GLOM</name>
<evidence type="ECO:0000256" key="6">
    <source>
        <dbReference type="ARBA" id="ARBA00023136"/>
    </source>
</evidence>
<dbReference type="OrthoDB" id="2190159at2759"/>
<sequence>MDNSVGHLQKENIGTENEIQITADKRNFSTVFPLSVGSDDVAVDKREFGSFEERPQAVEREARSNTNKGNISIAVAKGDTSYSNTAEEAEGNSKSSVPKAKGKQETDNDSAATITTTNTTKTYNFLNFSSSYKPTPNMTINAETRSHQSSQPASPNSPNTPYPYSEDPEIDLKHVSDIAEEGMTTSRLAEMDPSVQRLPTQDTRSSSRSTSAQIPTPKQIIRIERDYSRGELCQFYAAFPLEIDGRVSPRVFQQTITTLNELLEKAHSPKYNWVDNFLACLTLYMSTLCKRPHYDRMVEEICKFLDNENKTTYNHQGLNFRNPQKTAFLFVSFL</sequence>
<feature type="region of interest" description="Disordered" evidence="7">
    <location>
        <begin position="184"/>
        <end position="215"/>
    </location>
</feature>
<keyword evidence="5" id="KW-0256">Endoplasmic reticulum</keyword>
<evidence type="ECO:0000256" key="5">
    <source>
        <dbReference type="ARBA" id="ARBA00022824"/>
    </source>
</evidence>
<dbReference type="InterPro" id="IPR051371">
    <property type="entry name" value="Ras_palmitoyltransferase"/>
</dbReference>
<dbReference type="GO" id="GO:0006612">
    <property type="term" value="P:protein targeting to membrane"/>
    <property type="evidence" value="ECO:0007669"/>
    <property type="project" value="TreeGrafter"/>
</dbReference>
<comment type="similarity">
    <text evidence="2">Belongs to the ERF4 family.</text>
</comment>
<gene>
    <name evidence="9" type="ORF">AGERDE_LOCUS50</name>
</gene>
<protein>
    <recommendedName>
        <fullName evidence="4">Ras modification protein ERF4</fullName>
    </recommendedName>
</protein>
<evidence type="ECO:0000259" key="8">
    <source>
        <dbReference type="Pfam" id="PF10256"/>
    </source>
</evidence>
<proteinExistence type="inferred from homology"/>
<feature type="region of interest" description="Disordered" evidence="7">
    <location>
        <begin position="48"/>
        <end position="115"/>
    </location>
</feature>
<dbReference type="PANTHER" id="PTHR13254:SF0">
    <property type="entry name" value="GOLGIN SUBFAMILY A MEMBER 7_ERF4 DOMAIN-CONTAINING PROTEIN"/>
    <property type="match status" value="1"/>
</dbReference>
<evidence type="ECO:0000256" key="2">
    <source>
        <dbReference type="ARBA" id="ARBA00007732"/>
    </source>
</evidence>
<dbReference type="Proteomes" id="UP000789831">
    <property type="component" value="Unassembled WGS sequence"/>
</dbReference>
<evidence type="ECO:0000256" key="7">
    <source>
        <dbReference type="SAM" id="MobiDB-lite"/>
    </source>
</evidence>
<dbReference type="Pfam" id="PF10256">
    <property type="entry name" value="Erf4"/>
    <property type="match status" value="1"/>
</dbReference>
<feature type="compositionally biased region" description="Basic and acidic residues" evidence="7">
    <location>
        <begin position="48"/>
        <end position="63"/>
    </location>
</feature>
<evidence type="ECO:0000313" key="9">
    <source>
        <dbReference type="EMBL" id="CAG8433129.1"/>
    </source>
</evidence>
<feature type="domain" description="Golgin subfamily A member 7/ERF4" evidence="8">
    <location>
        <begin position="220"/>
        <end position="331"/>
    </location>
</feature>
<dbReference type="PANTHER" id="PTHR13254">
    <property type="entry name" value="GOLGI AUTOANTIGEN, GOLGIN SUBFAMILY A, 7"/>
    <property type="match status" value="1"/>
</dbReference>
<reference evidence="9" key="1">
    <citation type="submission" date="2021-06" db="EMBL/GenBank/DDBJ databases">
        <authorList>
            <person name="Kallberg Y."/>
            <person name="Tangrot J."/>
            <person name="Rosling A."/>
        </authorList>
    </citation>
    <scope>NUCLEOTIDE SEQUENCE</scope>
    <source>
        <strain evidence="9">MT106</strain>
    </source>
</reference>
<feature type="compositionally biased region" description="Low complexity" evidence="7">
    <location>
        <begin position="148"/>
        <end position="165"/>
    </location>
</feature>
<feature type="region of interest" description="Disordered" evidence="7">
    <location>
        <begin position="130"/>
        <end position="168"/>
    </location>
</feature>
<comment type="caution">
    <text evidence="9">The sequence shown here is derived from an EMBL/GenBank/DDBJ whole genome shotgun (WGS) entry which is preliminary data.</text>
</comment>
<dbReference type="InterPro" id="IPR019383">
    <property type="entry name" value="Golgin_A_7/ERF4"/>
</dbReference>
<comment type="subcellular location">
    <subcellularLocation>
        <location evidence="1">Endoplasmic reticulum membrane</location>
        <topology evidence="1">Peripheral membrane protein</topology>
    </subcellularLocation>
</comment>
<evidence type="ECO:0000313" key="10">
    <source>
        <dbReference type="Proteomes" id="UP000789831"/>
    </source>
</evidence>
<accession>A0A9N8UZL4</accession>
<dbReference type="AlphaFoldDB" id="A0A9N8UZL4"/>
<dbReference type="EMBL" id="CAJVPL010000002">
    <property type="protein sequence ID" value="CAG8433129.1"/>
    <property type="molecule type" value="Genomic_DNA"/>
</dbReference>
<evidence type="ECO:0000256" key="3">
    <source>
        <dbReference type="ARBA" id="ARBA00011396"/>
    </source>
</evidence>
<evidence type="ECO:0000256" key="1">
    <source>
        <dbReference type="ARBA" id="ARBA00004406"/>
    </source>
</evidence>
<comment type="subunit">
    <text evidence="3">Interacts with ERF2.</text>
</comment>
<feature type="compositionally biased region" description="Polar residues" evidence="7">
    <location>
        <begin position="130"/>
        <end position="143"/>
    </location>
</feature>
<evidence type="ECO:0000256" key="4">
    <source>
        <dbReference type="ARBA" id="ARBA00018463"/>
    </source>
</evidence>
<feature type="compositionally biased region" description="Polar residues" evidence="7">
    <location>
        <begin position="80"/>
        <end position="96"/>
    </location>
</feature>
<keyword evidence="6" id="KW-0472">Membrane</keyword>
<dbReference type="GO" id="GO:0031211">
    <property type="term" value="C:endoplasmic reticulum palmitoyltransferase complex"/>
    <property type="evidence" value="ECO:0007669"/>
    <property type="project" value="TreeGrafter"/>
</dbReference>
<organism evidence="9 10">
    <name type="scientific">Ambispora gerdemannii</name>
    <dbReference type="NCBI Taxonomy" id="144530"/>
    <lineage>
        <taxon>Eukaryota</taxon>
        <taxon>Fungi</taxon>
        <taxon>Fungi incertae sedis</taxon>
        <taxon>Mucoromycota</taxon>
        <taxon>Glomeromycotina</taxon>
        <taxon>Glomeromycetes</taxon>
        <taxon>Archaeosporales</taxon>
        <taxon>Ambisporaceae</taxon>
        <taxon>Ambispora</taxon>
    </lineage>
</organism>
<dbReference type="GO" id="GO:0005789">
    <property type="term" value="C:endoplasmic reticulum membrane"/>
    <property type="evidence" value="ECO:0007669"/>
    <property type="project" value="UniProtKB-SubCell"/>
</dbReference>